<dbReference type="GO" id="GO:0004663">
    <property type="term" value="F:Rab geranylgeranyltransferase activity"/>
    <property type="evidence" value="ECO:0007669"/>
    <property type="project" value="UniProtKB-EC"/>
</dbReference>
<feature type="region of interest" description="Disordered" evidence="14">
    <location>
        <begin position="406"/>
        <end position="432"/>
    </location>
</feature>
<keyword evidence="8" id="KW-0677">Repeat</keyword>
<keyword evidence="9" id="KW-0862">Zinc</keyword>
<evidence type="ECO:0000313" key="17">
    <source>
        <dbReference type="Proteomes" id="UP000281677"/>
    </source>
</evidence>
<dbReference type="Proteomes" id="UP000281677">
    <property type="component" value="Unassembled WGS sequence"/>
</dbReference>
<keyword evidence="7" id="KW-0479">Metal-binding</keyword>
<dbReference type="OrthoDB" id="5428259at2759"/>
<evidence type="ECO:0000256" key="9">
    <source>
        <dbReference type="ARBA" id="ARBA00022833"/>
    </source>
</evidence>
<feature type="domain" description="Prenyltransferase alpha-alpha toroid" evidence="15">
    <location>
        <begin position="24"/>
        <end position="336"/>
    </location>
</feature>
<evidence type="ECO:0000256" key="13">
    <source>
        <dbReference type="ARBA" id="ARBA00069127"/>
    </source>
</evidence>
<dbReference type="PANTHER" id="PTHR11774">
    <property type="entry name" value="GERANYLGERANYL TRANSFERASE TYPE BETA SUBUNIT"/>
    <property type="match status" value="1"/>
</dbReference>
<comment type="catalytic activity">
    <reaction evidence="12">
        <text>geranylgeranyl diphosphate + L-cysteinyl-[protein] = S-geranylgeranyl-L-cysteinyl-[protein] + diphosphate</text>
        <dbReference type="Rhea" id="RHEA:21240"/>
        <dbReference type="Rhea" id="RHEA-COMP:10131"/>
        <dbReference type="Rhea" id="RHEA-COMP:11537"/>
        <dbReference type="ChEBI" id="CHEBI:29950"/>
        <dbReference type="ChEBI" id="CHEBI:33019"/>
        <dbReference type="ChEBI" id="CHEBI:57533"/>
        <dbReference type="ChEBI" id="CHEBI:86021"/>
        <dbReference type="EC" id="2.5.1.60"/>
    </reaction>
</comment>
<dbReference type="AlphaFoldDB" id="A0A3M7IIP0"/>
<evidence type="ECO:0000256" key="10">
    <source>
        <dbReference type="ARBA" id="ARBA00030816"/>
    </source>
</evidence>
<evidence type="ECO:0000256" key="2">
    <source>
        <dbReference type="ARBA" id="ARBA00010497"/>
    </source>
</evidence>
<dbReference type="InterPro" id="IPR026873">
    <property type="entry name" value="Ptb1"/>
</dbReference>
<keyword evidence="6" id="KW-0808">Transferase</keyword>
<feature type="compositionally biased region" description="Low complexity" evidence="14">
    <location>
        <begin position="545"/>
        <end position="565"/>
    </location>
</feature>
<dbReference type="Pfam" id="PF00432">
    <property type="entry name" value="Prenyltrans"/>
    <property type="match status" value="1"/>
</dbReference>
<feature type="compositionally biased region" description="Acidic residues" evidence="14">
    <location>
        <begin position="669"/>
        <end position="686"/>
    </location>
</feature>
<evidence type="ECO:0000256" key="1">
    <source>
        <dbReference type="ARBA" id="ARBA00001947"/>
    </source>
</evidence>
<evidence type="ECO:0000256" key="5">
    <source>
        <dbReference type="ARBA" id="ARBA00022602"/>
    </source>
</evidence>
<sequence length="1053" mass="113675">MSLAAGPGRGGGAEKHLPEELSLVVDKHVAYIQSLDTRRDELEYHLTEHLRVSGIYWGLTALHLLGHPDALPRDGVLDFVLSCLRENGGFGAAPGHDAHMLYTVSAIQVLALIDGFEDLEKRVDNGKMKVAKFISGLQQPNGTFAGDEWGETDTRFLYGALNALSLLQMLPSQRPSEAPLIDVPAATAHIKACQNFDGGFGVAPGRESHSGQVFTCLAALSIAGELDSYLGEEGKDRLGAWLSERQLASGGLNGRPEKLVDSCYSWWVGSSLAMIGRFHWINGQKLTKFILECQDPEQGGFADRPGDMVDVFHTVFAITGLSFAGYPGIAEVDPAYIDCGSCSAKLDSARRDSTTQQCFPVNHDVTFVGISPPPAAGIRVRTASSTQSASCFRALSKRSARAVVDGKRMDTSLSQLQRNPTATSKTPSPRTSVLFSTDTAATAAAASNMNIMNGPSTIPLTCNICTRRPDFSDVSHLLTHIASKGHLSSYYKIKVKASADPACRRQIEEYDDWYAEWNLDELMRDRMSQKERRSARGSGSGTTMAAPRRGSAAASNSSRSTPAAAMGGRNNRQQPRQLHDSLLNPRLGRSFMADPYSRPGTPGSGMSHTSGLNGFYAPPMPSCPSTPYGDMPIKRESIGSSLSDESFGIDADSTFHPPPTRRYGGRLSDDDDSPPNEDEWEMDETTSDAAKLKGVFWPGMAIFDSATPEMKRKRNQKKDYSVMEQLRATSEYVEPNELIFDVTGAFRKQRVITGNPELEDDESLLSGEASPEPEPPKKRQARRARPALLDKNVNTGRVLRQRRSAHAPGGLVRSTRPYCDGPVSEEDDSLTFGPPGRRQHAPQRRGMSIHRDNTGPEITFDSSLTGPPAGYAPAGMRNPFQAVSNFMQPSQSSFAGNQARHHQRLPSLNFNDPGFGASFRPSSAGNNLPAPNYASFGGLNTHTLFQNSLWPAPSGSSALGAFAQHFGFGGGQPNAFGNNSNVFSSSYQNHGNNSGDWGDIFSGFGQTENNLSGMAPDNAQPAGVELNPLFFSSAGALPRDDDEATVSAPASEH</sequence>
<dbReference type="VEuPathDB" id="FungiDB:BTJ68_10874"/>
<evidence type="ECO:0000256" key="3">
    <source>
        <dbReference type="ARBA" id="ARBA00011355"/>
    </source>
</evidence>
<name>A0A3M7IIP0_HORWE</name>
<feature type="compositionally biased region" description="Polar residues" evidence="14">
    <location>
        <begin position="411"/>
        <end position="432"/>
    </location>
</feature>
<dbReference type="CDD" id="cd02894">
    <property type="entry name" value="GGTase-II"/>
    <property type="match status" value="1"/>
</dbReference>
<dbReference type="FunFam" id="1.50.10.20:FF:000012">
    <property type="entry name" value="Geranylgeranyl transferase type-2 subunit beta"/>
    <property type="match status" value="1"/>
</dbReference>
<evidence type="ECO:0000256" key="14">
    <source>
        <dbReference type="SAM" id="MobiDB-lite"/>
    </source>
</evidence>
<dbReference type="EMBL" id="QWIT01000359">
    <property type="protein sequence ID" value="RMZ25365.1"/>
    <property type="molecule type" value="Genomic_DNA"/>
</dbReference>
<dbReference type="InterPro" id="IPR008930">
    <property type="entry name" value="Terpenoid_cyclase/PrenylTrfase"/>
</dbReference>
<dbReference type="GO" id="GO:0046872">
    <property type="term" value="F:metal ion binding"/>
    <property type="evidence" value="ECO:0007669"/>
    <property type="project" value="UniProtKB-KW"/>
</dbReference>
<comment type="subunit">
    <text evidence="3">Heterodimer of an alpha and a beta subunit.</text>
</comment>
<dbReference type="Gene3D" id="1.50.10.20">
    <property type="match status" value="1"/>
</dbReference>
<accession>A0A3M7IIP0</accession>
<gene>
    <name evidence="16" type="ORF">D0859_10577</name>
</gene>
<keyword evidence="5" id="KW-0637">Prenyltransferase</keyword>
<evidence type="ECO:0000256" key="11">
    <source>
        <dbReference type="ARBA" id="ARBA00032766"/>
    </source>
</evidence>
<feature type="region of interest" description="Disordered" evidence="14">
    <location>
        <begin position="757"/>
        <end position="850"/>
    </location>
</feature>
<dbReference type="PANTHER" id="PTHR11774:SF11">
    <property type="entry name" value="GERANYLGERANYL TRANSFERASE TYPE-2 SUBUNIT BETA"/>
    <property type="match status" value="1"/>
</dbReference>
<evidence type="ECO:0000313" key="16">
    <source>
        <dbReference type="EMBL" id="RMZ25365.1"/>
    </source>
</evidence>
<feature type="region of interest" description="Disordered" evidence="14">
    <location>
        <begin position="528"/>
        <end position="613"/>
    </location>
</feature>
<dbReference type="GO" id="GO:0005968">
    <property type="term" value="C:Rab-protein geranylgeranyltransferase complex"/>
    <property type="evidence" value="ECO:0007669"/>
    <property type="project" value="TreeGrafter"/>
</dbReference>
<dbReference type="EC" id="2.5.1.60" evidence="4"/>
<evidence type="ECO:0000256" key="7">
    <source>
        <dbReference type="ARBA" id="ARBA00022723"/>
    </source>
</evidence>
<comment type="similarity">
    <text evidence="2">Belongs to the protein prenyltransferase subunit beta family.</text>
</comment>
<dbReference type="InterPro" id="IPR045089">
    <property type="entry name" value="PGGT1B-like"/>
</dbReference>
<evidence type="ECO:0000256" key="8">
    <source>
        <dbReference type="ARBA" id="ARBA00022737"/>
    </source>
</evidence>
<dbReference type="VEuPathDB" id="FungiDB:BTJ68_10873"/>
<proteinExistence type="inferred from homology"/>
<evidence type="ECO:0000256" key="6">
    <source>
        <dbReference type="ARBA" id="ARBA00022679"/>
    </source>
</evidence>
<evidence type="ECO:0000256" key="12">
    <source>
        <dbReference type="ARBA" id="ARBA00047658"/>
    </source>
</evidence>
<dbReference type="InterPro" id="IPR001330">
    <property type="entry name" value="Prenyltrans"/>
</dbReference>
<organism evidence="16 17">
    <name type="scientific">Hortaea werneckii</name>
    <name type="common">Black yeast</name>
    <name type="synonym">Cladosporium werneckii</name>
    <dbReference type="NCBI Taxonomy" id="91943"/>
    <lineage>
        <taxon>Eukaryota</taxon>
        <taxon>Fungi</taxon>
        <taxon>Dikarya</taxon>
        <taxon>Ascomycota</taxon>
        <taxon>Pezizomycotina</taxon>
        <taxon>Dothideomycetes</taxon>
        <taxon>Dothideomycetidae</taxon>
        <taxon>Mycosphaerellales</taxon>
        <taxon>Teratosphaeriaceae</taxon>
        <taxon>Hortaea</taxon>
    </lineage>
</organism>
<comment type="caution">
    <text evidence="16">The sequence shown here is derived from an EMBL/GenBank/DDBJ whole genome shotgun (WGS) entry which is preliminary data.</text>
</comment>
<feature type="region of interest" description="Disordered" evidence="14">
    <location>
        <begin position="643"/>
        <end position="687"/>
    </location>
</feature>
<evidence type="ECO:0000256" key="4">
    <source>
        <dbReference type="ARBA" id="ARBA00012656"/>
    </source>
</evidence>
<feature type="region of interest" description="Disordered" evidence="14">
    <location>
        <begin position="1033"/>
        <end position="1053"/>
    </location>
</feature>
<reference evidence="16 17" key="1">
    <citation type="journal article" date="2018" name="BMC Genomics">
        <title>Genomic evidence for intraspecific hybridization in a clonal and extremely halotolerant yeast.</title>
        <authorList>
            <person name="Gostincar C."/>
            <person name="Stajich J.E."/>
            <person name="Zupancic J."/>
            <person name="Zalar P."/>
            <person name="Gunde-Cimerman N."/>
        </authorList>
    </citation>
    <scope>NUCLEOTIDE SEQUENCE [LARGE SCALE GENOMIC DNA]</scope>
    <source>
        <strain evidence="16 17">EXF-120</strain>
    </source>
</reference>
<evidence type="ECO:0000259" key="15">
    <source>
        <dbReference type="Pfam" id="PF00432"/>
    </source>
</evidence>
<protein>
    <recommendedName>
        <fullName evidence="13">Geranylgeranyl transferase type-2 subunit beta</fullName>
        <ecNumber evidence="4">2.5.1.60</ecNumber>
    </recommendedName>
    <alternativeName>
        <fullName evidence="10">Geranylgeranyl transferase type II subunit beta</fullName>
    </alternativeName>
    <alternativeName>
        <fullName evidence="11">Type II protein geranyl-geranyltransferase subunit beta</fullName>
    </alternativeName>
</protein>
<dbReference type="SUPFAM" id="SSF48239">
    <property type="entry name" value="Terpenoid cyclases/Protein prenyltransferases"/>
    <property type="match status" value="1"/>
</dbReference>
<comment type="cofactor">
    <cofactor evidence="1">
        <name>Zn(2+)</name>
        <dbReference type="ChEBI" id="CHEBI:29105"/>
    </cofactor>
</comment>
<dbReference type="GO" id="GO:0072657">
    <property type="term" value="P:protein localization to membrane"/>
    <property type="evidence" value="ECO:0007669"/>
    <property type="project" value="UniProtKB-ARBA"/>
</dbReference>